<dbReference type="Gene3D" id="2.30.30.490">
    <property type="match status" value="1"/>
</dbReference>
<dbReference type="EMBL" id="LR746269">
    <property type="protein sequence ID" value="CAA7397163.1"/>
    <property type="molecule type" value="Genomic_DNA"/>
</dbReference>
<organism evidence="3 4">
    <name type="scientific">Spirodela intermedia</name>
    <name type="common">Intermediate duckweed</name>
    <dbReference type="NCBI Taxonomy" id="51605"/>
    <lineage>
        <taxon>Eukaryota</taxon>
        <taxon>Viridiplantae</taxon>
        <taxon>Streptophyta</taxon>
        <taxon>Embryophyta</taxon>
        <taxon>Tracheophyta</taxon>
        <taxon>Spermatophyta</taxon>
        <taxon>Magnoliopsida</taxon>
        <taxon>Liliopsida</taxon>
        <taxon>Araceae</taxon>
        <taxon>Lemnoideae</taxon>
        <taxon>Spirodela</taxon>
    </lineage>
</organism>
<feature type="region of interest" description="Disordered" evidence="1">
    <location>
        <begin position="289"/>
        <end position="315"/>
    </location>
</feature>
<dbReference type="Proteomes" id="UP000663760">
    <property type="component" value="Chromosome 6"/>
</dbReference>
<feature type="compositionally biased region" description="Basic and acidic residues" evidence="1">
    <location>
        <begin position="290"/>
        <end position="300"/>
    </location>
</feature>
<evidence type="ECO:0000259" key="2">
    <source>
        <dbReference type="PROSITE" id="PS51038"/>
    </source>
</evidence>
<dbReference type="PANTHER" id="PTHR47073">
    <property type="entry name" value="PROTEIN ANTI-SILENCING 1"/>
    <property type="match status" value="1"/>
</dbReference>
<evidence type="ECO:0000256" key="1">
    <source>
        <dbReference type="SAM" id="MobiDB-lite"/>
    </source>
</evidence>
<dbReference type="Pfam" id="PF01426">
    <property type="entry name" value="BAH"/>
    <property type="match status" value="1"/>
</dbReference>
<evidence type="ECO:0000313" key="3">
    <source>
        <dbReference type="EMBL" id="CAA7397163.1"/>
    </source>
</evidence>
<dbReference type="OrthoDB" id="1896853at2759"/>
<feature type="compositionally biased region" description="Polar residues" evidence="1">
    <location>
        <begin position="303"/>
        <end position="315"/>
    </location>
</feature>
<keyword evidence="4" id="KW-1185">Reference proteome</keyword>
<dbReference type="InterPro" id="IPR043151">
    <property type="entry name" value="BAH_sf"/>
</dbReference>
<dbReference type="GO" id="GO:0003723">
    <property type="term" value="F:RNA binding"/>
    <property type="evidence" value="ECO:0007669"/>
    <property type="project" value="TreeGrafter"/>
</dbReference>
<dbReference type="FunFam" id="2.30.30.490:FF:000017">
    <property type="entry name" value="Bromo-adjacent homology (BAH) domain-containing protein"/>
    <property type="match status" value="1"/>
</dbReference>
<dbReference type="PROSITE" id="PS51038">
    <property type="entry name" value="BAH"/>
    <property type="match status" value="1"/>
</dbReference>
<gene>
    <name evidence="3" type="ORF">SI8410_06007828</name>
</gene>
<accession>A0A7I8KHE3</accession>
<evidence type="ECO:0000313" key="4">
    <source>
        <dbReference type="Proteomes" id="UP000663760"/>
    </source>
</evidence>
<feature type="compositionally biased region" description="Basic and acidic residues" evidence="1">
    <location>
        <begin position="231"/>
        <end position="247"/>
    </location>
</feature>
<feature type="domain" description="BAH" evidence="2">
    <location>
        <begin position="39"/>
        <end position="165"/>
    </location>
</feature>
<dbReference type="InterPro" id="IPR001025">
    <property type="entry name" value="BAH_dom"/>
</dbReference>
<protein>
    <recommendedName>
        <fullName evidence="2">BAH domain-containing protein</fullName>
    </recommendedName>
</protein>
<sequence>MPDPEQVDTGAAQFAWGKKRGRGKGMNVQFYGSFAYDGTEYSLYDCVYLYKEGEPEPFIGKLIKIWEQQGSRRRVKILWFFRPIEIRNFLGEYEKPLKNEIFLASGEGIGVTDVNPLEAIAGKCNVICISKDQRNRQPSDEELKVVDYIFYRTFDVGSYTISDEIGETIAGVEATYIFNFKEGLSDNAADGRSAINGPSEKSSHTVDLVLESELVLGKEVRKADLSDALNDRSSKRMRLSDASRMQKSDMGSYGTEEKACAIATTPSTDKAKLKLDNDLLRLKKGSTGKLKPDAVADRPAGETFNTSTPDLSLQKRQNTNETVEMPKRPGDTSKWFVGPPWETRIWEAQGQGTLVLLENFDLVHTSEEIEDLIFHCFKKKCAARMIEWSTFSCPYHGRALIICKNRGDAEEIVNKLKANVLMLSNGRPLVGRMANLRPPGKACKFYGHYFIEKVRRQMQREEARNAVSTSHCSQPNTLEFEMGIEWMLLHEKSASWWRELHEEHEEEVKLTARAPPKK</sequence>
<feature type="region of interest" description="Disordered" evidence="1">
    <location>
        <begin position="231"/>
        <end position="252"/>
    </location>
</feature>
<reference evidence="3" key="1">
    <citation type="submission" date="2020-02" db="EMBL/GenBank/DDBJ databases">
        <authorList>
            <person name="Scholz U."/>
            <person name="Mascher M."/>
            <person name="Fiebig A."/>
        </authorList>
    </citation>
    <scope>NUCLEOTIDE SEQUENCE</scope>
</reference>
<dbReference type="PANTHER" id="PTHR47073:SF2">
    <property type="entry name" value="PROTEIN ANTI-SILENCING 1"/>
    <property type="match status" value="1"/>
</dbReference>
<proteinExistence type="predicted"/>
<name>A0A7I8KHE3_SPIIN</name>
<dbReference type="GO" id="GO:0003682">
    <property type="term" value="F:chromatin binding"/>
    <property type="evidence" value="ECO:0007669"/>
    <property type="project" value="InterPro"/>
</dbReference>
<dbReference type="AlphaFoldDB" id="A0A7I8KHE3"/>